<keyword evidence="2" id="KW-0255">Endonuclease</keyword>
<dbReference type="AlphaFoldDB" id="N6X6Z3"/>
<keyword evidence="2" id="KW-0540">Nuclease</keyword>
<accession>N6X6Z3</accession>
<dbReference type="EMBL" id="APLQ01000009">
    <property type="protein sequence ID" value="ENO16903.1"/>
    <property type="molecule type" value="Genomic_DNA"/>
</dbReference>
<feature type="domain" description="HNH nuclease" evidence="1">
    <location>
        <begin position="120"/>
        <end position="164"/>
    </location>
</feature>
<dbReference type="InterPro" id="IPR003615">
    <property type="entry name" value="HNH_nuc"/>
</dbReference>
<name>N6X6Z3_9GAMM</name>
<evidence type="ECO:0000313" key="3">
    <source>
        <dbReference type="Proteomes" id="UP000013165"/>
    </source>
</evidence>
<keyword evidence="2" id="KW-0378">Hydrolase</keyword>
<evidence type="ECO:0000313" key="2">
    <source>
        <dbReference type="EMBL" id="ENO16903.1"/>
    </source>
</evidence>
<dbReference type="Proteomes" id="UP000013165">
    <property type="component" value="Unassembled WGS sequence"/>
</dbReference>
<comment type="caution">
    <text evidence="2">The sequence shown here is derived from an EMBL/GenBank/DDBJ whole genome shotgun (WGS) entry which is preliminary data.</text>
</comment>
<sequence length="195" mass="22369">MKWTAQQIEWLKALYPDTSNAQIANMLGRDLLSIRNKAVKLGLRKSDEYMATNPGCFHAEQKPWNKGKRWVAGGRSGETRFKKGGKPHTWNPVGHERLTKDGIWQRKVTDTGCTPRDYVAIHKLVWEEHNGPVPKGHIVVFKDGNRENFDPANLECISRKENMRRNSVHRLPKEVAELVQIMGALNRQINKRAQP</sequence>
<dbReference type="PATRIC" id="fig|626887.3.peg.343"/>
<protein>
    <submittedName>
        <fullName evidence="2">HNH endonuclease</fullName>
    </submittedName>
</protein>
<dbReference type="GO" id="GO:0004519">
    <property type="term" value="F:endonuclease activity"/>
    <property type="evidence" value="ECO:0007669"/>
    <property type="project" value="UniProtKB-KW"/>
</dbReference>
<dbReference type="OrthoDB" id="6638408at2"/>
<dbReference type="Gene3D" id="3.90.75.20">
    <property type="match status" value="1"/>
</dbReference>
<dbReference type="Pfam" id="PF13392">
    <property type="entry name" value="HNH_3"/>
    <property type="match status" value="1"/>
</dbReference>
<dbReference type="RefSeq" id="WP_004582910.1">
    <property type="nucleotide sequence ID" value="NZ_AP028878.1"/>
</dbReference>
<dbReference type="HOGENOM" id="CLU_086933_1_0_6"/>
<evidence type="ECO:0000259" key="1">
    <source>
        <dbReference type="Pfam" id="PF13392"/>
    </source>
</evidence>
<dbReference type="SUPFAM" id="SSF54060">
    <property type="entry name" value="His-Me finger endonucleases"/>
    <property type="match status" value="1"/>
</dbReference>
<dbReference type="eggNOG" id="ENOG5032S64">
    <property type="taxonomic scope" value="Bacteria"/>
</dbReference>
<proteinExistence type="predicted"/>
<gene>
    <name evidence="2" type="ORF">J057_01825</name>
</gene>
<keyword evidence="3" id="KW-1185">Reference proteome</keyword>
<dbReference type="InterPro" id="IPR044925">
    <property type="entry name" value="His-Me_finger_sf"/>
</dbReference>
<reference evidence="2 3" key="1">
    <citation type="journal article" date="2013" name="Genome Announc.">
        <title>Genome Sequence of the Polycyclic Aromatic Hydrocarbon-Degrading Bacterium Strain Marinobacter nanhaiticus D15-8WT.</title>
        <authorList>
            <person name="Cui Z."/>
            <person name="Gao W."/>
            <person name="Li Q."/>
            <person name="Xu G."/>
            <person name="Zheng L."/>
        </authorList>
    </citation>
    <scope>NUCLEOTIDE SEQUENCE [LARGE SCALE GENOMIC DNA]</scope>
    <source>
        <strain evidence="2 3">D15-8W</strain>
    </source>
</reference>
<organism evidence="2 3">
    <name type="scientific">Marinobacter nanhaiticus D15-8W</name>
    <dbReference type="NCBI Taxonomy" id="626887"/>
    <lineage>
        <taxon>Bacteria</taxon>
        <taxon>Pseudomonadati</taxon>
        <taxon>Pseudomonadota</taxon>
        <taxon>Gammaproteobacteria</taxon>
        <taxon>Pseudomonadales</taxon>
        <taxon>Marinobacteraceae</taxon>
        <taxon>Marinobacter</taxon>
    </lineage>
</organism>
<dbReference type="STRING" id="626887.J057_01825"/>